<organism evidence="3">
    <name type="scientific">Lacrimispora sp. BS-2</name>
    <dbReference type="NCBI Taxonomy" id="3151850"/>
    <lineage>
        <taxon>Bacteria</taxon>
        <taxon>Bacillati</taxon>
        <taxon>Bacillota</taxon>
        <taxon>Clostridia</taxon>
        <taxon>Lachnospirales</taxon>
        <taxon>Lachnospiraceae</taxon>
        <taxon>Lacrimispora</taxon>
    </lineage>
</organism>
<dbReference type="EMBL" id="CP157940">
    <property type="protein sequence ID" value="XBS56319.1"/>
    <property type="molecule type" value="Genomic_DNA"/>
</dbReference>
<evidence type="ECO:0000256" key="2">
    <source>
        <dbReference type="PROSITE-ProRule" id="PRU00591"/>
    </source>
</evidence>
<reference evidence="3" key="1">
    <citation type="submission" date="2024-06" db="EMBL/GenBank/DDBJ databases">
        <title>Lacrimispora cavernae sp. nov., a novel anaerobe isolated from bat guano pile inside a cave.</title>
        <authorList>
            <person name="Miller S.L."/>
            <person name="Lu N."/>
            <person name="King J."/>
            <person name="Sankaranarayanan K."/>
            <person name="Lawson P.A."/>
        </authorList>
    </citation>
    <scope>NUCLEOTIDE SEQUENCE</scope>
    <source>
        <strain evidence="3">BS-2</strain>
    </source>
</reference>
<sequence>MIIAASQWIEDQGNWYYLDGNGVMLANTSQNIDGVVYTFDASGKLVDPNASTTITYSTYNNTEIGYSLQIPSDAATTAFNGNSETFEISSQNILISFYNEIIPEYLDPSICATVFEAGFVSGIKGKLSYIDKSDTQVGEFAVTKTRYLYEDNINLDFYNCTRGYKTFVVCALYIPETQAKVQEILNTLKELR</sequence>
<dbReference type="AlphaFoldDB" id="A0AAU7PVA1"/>
<feature type="repeat" description="Cell wall-binding" evidence="2">
    <location>
        <begin position="5"/>
        <end position="24"/>
    </location>
</feature>
<accession>A0AAU7PVA1</accession>
<dbReference type="SUPFAM" id="SSF69360">
    <property type="entry name" value="Cell wall binding repeat"/>
    <property type="match status" value="1"/>
</dbReference>
<gene>
    <name evidence="3" type="ORF">ABFV83_17780</name>
</gene>
<evidence type="ECO:0000313" key="3">
    <source>
        <dbReference type="EMBL" id="XBS56319.1"/>
    </source>
</evidence>
<dbReference type="RefSeq" id="WP_349948946.1">
    <property type="nucleotide sequence ID" value="NZ_CP157940.1"/>
</dbReference>
<name>A0AAU7PVA1_9FIRM</name>
<evidence type="ECO:0000256" key="1">
    <source>
        <dbReference type="ARBA" id="ARBA00022737"/>
    </source>
</evidence>
<dbReference type="Gene3D" id="2.10.270.10">
    <property type="entry name" value="Cholin Binding"/>
    <property type="match status" value="1"/>
</dbReference>
<dbReference type="InterPro" id="IPR018337">
    <property type="entry name" value="Cell_wall/Cho-bd_repeat"/>
</dbReference>
<keyword evidence="1" id="KW-0677">Repeat</keyword>
<dbReference type="PROSITE" id="PS51170">
    <property type="entry name" value="CW"/>
    <property type="match status" value="1"/>
</dbReference>
<dbReference type="Pfam" id="PF01473">
    <property type="entry name" value="Choline_bind_1"/>
    <property type="match status" value="1"/>
</dbReference>
<protein>
    <submittedName>
        <fullName evidence="3">Uncharacterized protein</fullName>
    </submittedName>
</protein>
<proteinExistence type="predicted"/>